<sequence length="544" mass="61817">SNEAERTMLRLHQLRTTMSRSPERMSSYRRCFEDNIASTSHLRGSSPSPTRRENRHRSASFNRSGGWKLGGHRALTKQKLTSSSSMGVLCVGSSLEPGNKMDLDVAAAKNQAFKLTRTNERQEMVVLNDRLTVYIEKVRSLESKNNLLEAEIEALKSSYERTSSLRQLYASQLKELNREAEQMREQRNLSLAEKEAKLSQLDVVKAKYYEALDARKQTELHIETLRPDVDKSTSARIKLEKQQENLEVELAFQQKVHKEEIEELMQQIYAASSKTDLTFGLPDLSSALTQIQSQYDSIAAKNLQEMDTWYKTKFHDMSHASTKYAESVRALKEEIAGYRKDILNKERDFDFLKMRNEFLETQIHEAMEKNKKEEENLQEQMESMNADLKLTKEKMALLMREYQDLLNAKMALEIEITTYRKLIEGEDSRLSTMVGGLSLTDGLNPTPDSLFSSDTPALTGTLKFTEGHQNTSGSSNEKVAASGQLEGDSEETQKNGTSQDQACAVCERKTLLIRKVKTDEDTYVSNTKQCTITISGAAEDTDEE</sequence>
<name>A0A3P9K076_ORYLA</name>
<dbReference type="Gene3D" id="1.20.5.1160">
    <property type="entry name" value="Vasodilator-stimulated phosphoprotein"/>
    <property type="match status" value="1"/>
</dbReference>
<dbReference type="Pfam" id="PF04732">
    <property type="entry name" value="Filament_head"/>
    <property type="match status" value="1"/>
</dbReference>
<dbReference type="Gene3D" id="1.20.5.170">
    <property type="match status" value="1"/>
</dbReference>
<dbReference type="Proteomes" id="UP000265180">
    <property type="component" value="Chromosome 24"/>
</dbReference>
<feature type="domain" description="IF rod" evidence="5">
    <location>
        <begin position="120"/>
        <end position="430"/>
    </location>
</feature>
<feature type="compositionally biased region" description="Polar residues" evidence="4">
    <location>
        <begin position="39"/>
        <end position="49"/>
    </location>
</feature>
<reference evidence="6" key="3">
    <citation type="submission" date="2025-08" db="UniProtKB">
        <authorList>
            <consortium name="Ensembl"/>
        </authorList>
    </citation>
    <scope>IDENTIFICATION</scope>
    <source>
        <strain evidence="6">HNI</strain>
    </source>
</reference>
<evidence type="ECO:0000313" key="7">
    <source>
        <dbReference type="Proteomes" id="UP000265180"/>
    </source>
</evidence>
<dbReference type="PANTHER" id="PTHR45652">
    <property type="entry name" value="GLIAL FIBRILLARY ACIDIC PROTEIN"/>
    <property type="match status" value="1"/>
</dbReference>
<evidence type="ECO:0000256" key="2">
    <source>
        <dbReference type="ARBA" id="ARBA00023054"/>
    </source>
</evidence>
<dbReference type="Ensembl" id="ENSORLT00020012236.1">
    <property type="protein sequence ID" value="ENSORLP00020001904.1"/>
    <property type="gene ID" value="ENSORLG00020002640.1"/>
</dbReference>
<evidence type="ECO:0000256" key="4">
    <source>
        <dbReference type="SAM" id="MobiDB-lite"/>
    </source>
</evidence>
<dbReference type="InterPro" id="IPR050405">
    <property type="entry name" value="Intermediate_filament"/>
</dbReference>
<keyword evidence="1" id="KW-0403">Intermediate filament</keyword>
<keyword evidence="2 3" id="KW-0175">Coiled coil</keyword>
<dbReference type="GO" id="GO:0005882">
    <property type="term" value="C:intermediate filament"/>
    <property type="evidence" value="ECO:0007669"/>
    <property type="project" value="UniProtKB-KW"/>
</dbReference>
<reference key="1">
    <citation type="journal article" date="2007" name="Nature">
        <title>The medaka draft genome and insights into vertebrate genome evolution.</title>
        <authorList>
            <person name="Kasahara M."/>
            <person name="Naruse K."/>
            <person name="Sasaki S."/>
            <person name="Nakatani Y."/>
            <person name="Qu W."/>
            <person name="Ahsan B."/>
            <person name="Yamada T."/>
            <person name="Nagayasu Y."/>
            <person name="Doi K."/>
            <person name="Kasai Y."/>
            <person name="Jindo T."/>
            <person name="Kobayashi D."/>
            <person name="Shimada A."/>
            <person name="Toyoda A."/>
            <person name="Kuroki Y."/>
            <person name="Fujiyama A."/>
            <person name="Sasaki T."/>
            <person name="Shimizu A."/>
            <person name="Asakawa S."/>
            <person name="Shimizu N."/>
            <person name="Hashimoto S."/>
            <person name="Yang J."/>
            <person name="Lee Y."/>
            <person name="Matsushima K."/>
            <person name="Sugano S."/>
            <person name="Sakaizumi M."/>
            <person name="Narita T."/>
            <person name="Ohishi K."/>
            <person name="Haga S."/>
            <person name="Ohta F."/>
            <person name="Nomoto H."/>
            <person name="Nogata K."/>
            <person name="Morishita T."/>
            <person name="Endo T."/>
            <person name="Shin-I T."/>
            <person name="Takeda H."/>
            <person name="Morishita S."/>
            <person name="Kohara Y."/>
        </authorList>
    </citation>
    <scope>NUCLEOTIDE SEQUENCE [LARGE SCALE GENOMIC DNA]</scope>
    <source>
        <strain>Hd-rR</strain>
    </source>
</reference>
<dbReference type="PANTHER" id="PTHR45652:SF11">
    <property type="entry name" value="NOTOCHORD GRANULAR SURFACE"/>
    <property type="match status" value="1"/>
</dbReference>
<dbReference type="Pfam" id="PF00038">
    <property type="entry name" value="Filament"/>
    <property type="match status" value="1"/>
</dbReference>
<evidence type="ECO:0000256" key="3">
    <source>
        <dbReference type="SAM" id="Coils"/>
    </source>
</evidence>
<protein>
    <submittedName>
        <fullName evidence="6">Notochord granular surface</fullName>
    </submittedName>
</protein>
<proteinExistence type="predicted"/>
<dbReference type="SUPFAM" id="SSF64593">
    <property type="entry name" value="Intermediate filament protein, coiled coil region"/>
    <property type="match status" value="2"/>
</dbReference>
<dbReference type="Gene3D" id="1.20.5.500">
    <property type="entry name" value="Single helix bin"/>
    <property type="match status" value="1"/>
</dbReference>
<organism evidence="6 7">
    <name type="scientific">Oryzias latipes</name>
    <name type="common">Japanese rice fish</name>
    <name type="synonym">Japanese killifish</name>
    <dbReference type="NCBI Taxonomy" id="8090"/>
    <lineage>
        <taxon>Eukaryota</taxon>
        <taxon>Metazoa</taxon>
        <taxon>Chordata</taxon>
        <taxon>Craniata</taxon>
        <taxon>Vertebrata</taxon>
        <taxon>Euteleostomi</taxon>
        <taxon>Actinopterygii</taxon>
        <taxon>Neopterygii</taxon>
        <taxon>Teleostei</taxon>
        <taxon>Neoteleostei</taxon>
        <taxon>Acanthomorphata</taxon>
        <taxon>Ovalentaria</taxon>
        <taxon>Atherinomorphae</taxon>
        <taxon>Beloniformes</taxon>
        <taxon>Adrianichthyidae</taxon>
        <taxon>Oryziinae</taxon>
        <taxon>Oryzias</taxon>
    </lineage>
</organism>
<evidence type="ECO:0000256" key="1">
    <source>
        <dbReference type="ARBA" id="ARBA00022754"/>
    </source>
</evidence>
<feature type="region of interest" description="Disordered" evidence="4">
    <location>
        <begin position="464"/>
        <end position="500"/>
    </location>
</feature>
<accession>A0A3P9K076</accession>
<dbReference type="AlphaFoldDB" id="A0A3P9K076"/>
<feature type="compositionally biased region" description="Polar residues" evidence="4">
    <location>
        <begin position="467"/>
        <end position="477"/>
    </location>
</feature>
<feature type="region of interest" description="Disordered" evidence="4">
    <location>
        <begin position="39"/>
        <end position="70"/>
    </location>
</feature>
<dbReference type="PROSITE" id="PS51842">
    <property type="entry name" value="IF_ROD_2"/>
    <property type="match status" value="1"/>
</dbReference>
<evidence type="ECO:0000259" key="5">
    <source>
        <dbReference type="PROSITE" id="PS51842"/>
    </source>
</evidence>
<dbReference type="InterPro" id="IPR039008">
    <property type="entry name" value="IF_rod_dom"/>
</dbReference>
<dbReference type="SMART" id="SM01391">
    <property type="entry name" value="Filament"/>
    <property type="match status" value="1"/>
</dbReference>
<feature type="coiled-coil region" evidence="3">
    <location>
        <begin position="328"/>
        <end position="415"/>
    </location>
</feature>
<feature type="coiled-coil region" evidence="3">
    <location>
        <begin position="229"/>
        <end position="256"/>
    </location>
</feature>
<feature type="coiled-coil region" evidence="3">
    <location>
        <begin position="131"/>
        <end position="193"/>
    </location>
</feature>
<evidence type="ECO:0000313" key="6">
    <source>
        <dbReference type="Ensembl" id="ENSORLP00020001904.1"/>
    </source>
</evidence>
<reference evidence="6 7" key="2">
    <citation type="submission" date="2017-04" db="EMBL/GenBank/DDBJ databases">
        <title>CpG methylation of centromeres and impact of large insertions on vertebrate speciation.</title>
        <authorList>
            <person name="Ichikawa K."/>
            <person name="Yoshimura J."/>
            <person name="Morishita S."/>
        </authorList>
    </citation>
    <scope>NUCLEOTIDE SEQUENCE</scope>
    <source>
        <strain evidence="6 7">HNI</strain>
    </source>
</reference>
<reference evidence="6" key="4">
    <citation type="submission" date="2025-09" db="UniProtKB">
        <authorList>
            <consortium name="Ensembl"/>
        </authorList>
    </citation>
    <scope>IDENTIFICATION</scope>
    <source>
        <strain evidence="6">HNI</strain>
    </source>
</reference>
<dbReference type="InterPro" id="IPR006821">
    <property type="entry name" value="Intermed_filament_DNA-bd"/>
</dbReference>